<dbReference type="Proteomes" id="UP000030060">
    <property type="component" value="Unassembled WGS sequence"/>
</dbReference>
<organism evidence="1 2">
    <name type="scientific">Pseudomonas fluorescens LMG 5329</name>
    <dbReference type="NCBI Taxonomy" id="1324332"/>
    <lineage>
        <taxon>Bacteria</taxon>
        <taxon>Pseudomonadati</taxon>
        <taxon>Pseudomonadota</taxon>
        <taxon>Gammaproteobacteria</taxon>
        <taxon>Pseudomonadales</taxon>
        <taxon>Pseudomonadaceae</taxon>
        <taxon>Pseudomonas</taxon>
    </lineage>
</organism>
<comment type="caution">
    <text evidence="1">The sequence shown here is derived from an EMBL/GenBank/DDBJ whole genome shotgun (WGS) entry which is preliminary data.</text>
</comment>
<dbReference type="AlphaFoldDB" id="A0A0A1YTI7"/>
<evidence type="ECO:0000313" key="1">
    <source>
        <dbReference type="EMBL" id="KGE65295.1"/>
    </source>
</evidence>
<accession>A0A0A1YTI7</accession>
<protein>
    <submittedName>
        <fullName evidence="1">Uncharacterized protein</fullName>
    </submittedName>
</protein>
<proteinExistence type="predicted"/>
<gene>
    <name evidence="1" type="ORF">K814_0124730</name>
</gene>
<name>A0A0A1YTI7_PSEFL</name>
<sequence length="86" mass="8613">MQNQKLTSLGQTLLQAPSTELRNSGMNVKHAKGFGIAVGGMAAQEAGQKMANNGGTLSKVLGAAMIVGGKVAQEVGADKFAGAARA</sequence>
<reference evidence="1 2" key="1">
    <citation type="journal article" date="2013" name="Genome Announc.">
        <title>Draft Genome Sequence of Pseudomonas fluorescens LMG 5329, a White Line-Inducing Principle-Producing Bioindicator for the Mushroom Pathogen Pseudomonas tolaasii.</title>
        <authorList>
            <person name="Ghequire M.G."/>
            <person name="Rokni-Zadeh H."/>
            <person name="Zarrineh P."/>
            <person name="De Mot R."/>
        </authorList>
    </citation>
    <scope>NUCLEOTIDE SEQUENCE [LARGE SCALE GENOMIC DNA]</scope>
    <source>
        <strain evidence="1 2">LMG 5329</strain>
    </source>
</reference>
<dbReference type="EMBL" id="ASGY01000192">
    <property type="protein sequence ID" value="KGE65295.1"/>
    <property type="molecule type" value="Genomic_DNA"/>
</dbReference>
<evidence type="ECO:0000313" key="2">
    <source>
        <dbReference type="Proteomes" id="UP000030060"/>
    </source>
</evidence>